<keyword evidence="2" id="KW-0786">Thiamine pyrophosphate</keyword>
<organism evidence="5 6">
    <name type="scientific">Pseudonocardia kunmingensis</name>
    <dbReference type="NCBI Taxonomy" id="630975"/>
    <lineage>
        <taxon>Bacteria</taxon>
        <taxon>Bacillati</taxon>
        <taxon>Actinomycetota</taxon>
        <taxon>Actinomycetes</taxon>
        <taxon>Pseudonocardiales</taxon>
        <taxon>Pseudonocardiaceae</taxon>
        <taxon>Pseudonocardia</taxon>
    </lineage>
</organism>
<feature type="domain" description="Thiamine pyrophosphate enzyme N-terminal TPP-binding" evidence="4">
    <location>
        <begin position="1"/>
        <end position="106"/>
    </location>
</feature>
<dbReference type="InterPro" id="IPR011766">
    <property type="entry name" value="TPP_enzyme_TPP-bd"/>
</dbReference>
<dbReference type="CDD" id="cd07035">
    <property type="entry name" value="TPP_PYR_POX_like"/>
    <property type="match status" value="1"/>
</dbReference>
<dbReference type="AlphaFoldDB" id="A0A543DQH7"/>
<dbReference type="Gene3D" id="3.40.50.970">
    <property type="match status" value="2"/>
</dbReference>
<dbReference type="SUPFAM" id="SSF52518">
    <property type="entry name" value="Thiamin diphosphate-binding fold (THDP-binding)"/>
    <property type="match status" value="2"/>
</dbReference>
<dbReference type="PANTHER" id="PTHR18968:SF86">
    <property type="entry name" value="ACETOLACTATE SYNTHASE LARGE SUBUNIT ILVX-RELATED"/>
    <property type="match status" value="1"/>
</dbReference>
<evidence type="ECO:0000313" key="6">
    <source>
        <dbReference type="Proteomes" id="UP000315677"/>
    </source>
</evidence>
<dbReference type="CDD" id="cd02002">
    <property type="entry name" value="TPP_BFDC"/>
    <property type="match status" value="1"/>
</dbReference>
<dbReference type="Pfam" id="PF02776">
    <property type="entry name" value="TPP_enzyme_N"/>
    <property type="match status" value="1"/>
</dbReference>
<dbReference type="InterPro" id="IPR045229">
    <property type="entry name" value="TPP_enz"/>
</dbReference>
<dbReference type="GO" id="GO:0030976">
    <property type="term" value="F:thiamine pyrophosphate binding"/>
    <property type="evidence" value="ECO:0007669"/>
    <property type="project" value="InterPro"/>
</dbReference>
<proteinExistence type="inferred from homology"/>
<evidence type="ECO:0000313" key="5">
    <source>
        <dbReference type="EMBL" id="TQM11574.1"/>
    </source>
</evidence>
<dbReference type="RefSeq" id="WP_142055821.1">
    <property type="nucleotide sequence ID" value="NZ_VFPA01000002.1"/>
</dbReference>
<dbReference type="EMBL" id="VFPA01000002">
    <property type="protein sequence ID" value="TQM11574.1"/>
    <property type="molecule type" value="Genomic_DNA"/>
</dbReference>
<dbReference type="Proteomes" id="UP000315677">
    <property type="component" value="Unassembled WGS sequence"/>
</dbReference>
<sequence length="519" mass="53624">MNGAQALLGTLAHNGVEVCFANPGTSEMHAVAALQDTPRIRGSLVLFEGVATGAADGYGRMSGRPAATLLHLGPGLANGLSNLHNARRACSPVVNVIGDHASYHRALDAPLTSDVEGAARPFSDWVRTTAGADAVAGDGAAAVAASLRGQIASLVLPADAAWSPLRDVPPQWPVADPAPAPVVDELAVTEAARLLRDAGPRAAILFGGRTSNAVALELAARIAASTGAEVLVNTHIARVPRGAGRHPARKVPYPVEQARELFDRFDTVVLVGAAPPVPFFAYPDKRSRIARPGTRFVELCDARADPEPALRALLDTAGRTGAAGPAARPAGLALPARPTGTITPDKLAAFLANVIPEDGIVVDESITTGRSFHAATATARPHDWLSGTGGSIGYAMPVAVGAAMACPGRRVLTLESDGSGLYMPQALWTQAREGLDVVTLVFANRRYQILRNEMANVGVQDVGERASALLDLTSPVVDWVSLARGLGVQATRAETMDELATATDAALAAGGPTVIEVLL</sequence>
<comment type="similarity">
    <text evidence="1">Belongs to the TPP enzyme family.</text>
</comment>
<dbReference type="PANTHER" id="PTHR18968">
    <property type="entry name" value="THIAMINE PYROPHOSPHATE ENZYMES"/>
    <property type="match status" value="1"/>
</dbReference>
<evidence type="ECO:0000256" key="1">
    <source>
        <dbReference type="ARBA" id="ARBA00007812"/>
    </source>
</evidence>
<dbReference type="Pfam" id="PF02775">
    <property type="entry name" value="TPP_enzyme_C"/>
    <property type="match status" value="1"/>
</dbReference>
<dbReference type="InterPro" id="IPR029061">
    <property type="entry name" value="THDP-binding"/>
</dbReference>
<gene>
    <name evidence="5" type="ORF">FB558_4139</name>
</gene>
<dbReference type="GO" id="GO:0000287">
    <property type="term" value="F:magnesium ion binding"/>
    <property type="evidence" value="ECO:0007669"/>
    <property type="project" value="UniProtKB-ARBA"/>
</dbReference>
<feature type="domain" description="Thiamine pyrophosphate enzyme TPP-binding" evidence="3">
    <location>
        <begin position="376"/>
        <end position="517"/>
    </location>
</feature>
<accession>A0A543DQH7</accession>
<dbReference type="InterPro" id="IPR012001">
    <property type="entry name" value="Thiamin_PyroP_enz_TPP-bd_dom"/>
</dbReference>
<keyword evidence="6" id="KW-1185">Reference proteome</keyword>
<dbReference type="NCBIfam" id="NF005760">
    <property type="entry name" value="PRK07586.1"/>
    <property type="match status" value="1"/>
</dbReference>
<dbReference type="OrthoDB" id="2443624at2"/>
<dbReference type="GO" id="GO:0050660">
    <property type="term" value="F:flavin adenine dinucleotide binding"/>
    <property type="evidence" value="ECO:0007669"/>
    <property type="project" value="TreeGrafter"/>
</dbReference>
<protein>
    <submittedName>
        <fullName evidence="5">Acetolactate synthase-1/2/3 large subunit</fullName>
    </submittedName>
</protein>
<name>A0A543DQH7_9PSEU</name>
<evidence type="ECO:0000259" key="3">
    <source>
        <dbReference type="Pfam" id="PF02775"/>
    </source>
</evidence>
<dbReference type="GO" id="GO:0003984">
    <property type="term" value="F:acetolactate synthase activity"/>
    <property type="evidence" value="ECO:0007669"/>
    <property type="project" value="TreeGrafter"/>
</dbReference>
<evidence type="ECO:0000256" key="2">
    <source>
        <dbReference type="ARBA" id="ARBA00023052"/>
    </source>
</evidence>
<reference evidence="5 6" key="1">
    <citation type="submission" date="2019-06" db="EMBL/GenBank/DDBJ databases">
        <title>Sequencing the genomes of 1000 actinobacteria strains.</title>
        <authorList>
            <person name="Klenk H.-P."/>
        </authorList>
    </citation>
    <scope>NUCLEOTIDE SEQUENCE [LARGE SCALE GENOMIC DNA]</scope>
    <source>
        <strain evidence="5 6">DSM 45301</strain>
    </source>
</reference>
<comment type="caution">
    <text evidence="5">The sequence shown here is derived from an EMBL/GenBank/DDBJ whole genome shotgun (WGS) entry which is preliminary data.</text>
</comment>
<evidence type="ECO:0000259" key="4">
    <source>
        <dbReference type="Pfam" id="PF02776"/>
    </source>
</evidence>